<dbReference type="AlphaFoldDB" id="A0A936Z9A1"/>
<dbReference type="EMBL" id="JAEQMY010000005">
    <property type="protein sequence ID" value="MBL0403315.1"/>
    <property type="molecule type" value="Genomic_DNA"/>
</dbReference>
<dbReference type="RefSeq" id="WP_202056470.1">
    <property type="nucleotide sequence ID" value="NZ_JAEQMY010000005.1"/>
</dbReference>
<feature type="compositionally biased region" description="Low complexity" evidence="1">
    <location>
        <begin position="133"/>
        <end position="147"/>
    </location>
</feature>
<evidence type="ECO:0000313" key="2">
    <source>
        <dbReference type="EMBL" id="MBL0403315.1"/>
    </source>
</evidence>
<feature type="compositionally biased region" description="Polar residues" evidence="1">
    <location>
        <begin position="113"/>
        <end position="128"/>
    </location>
</feature>
<organism evidence="2 3">
    <name type="scientific">Microvirga aerilata</name>
    <dbReference type="NCBI Taxonomy" id="670292"/>
    <lineage>
        <taxon>Bacteria</taxon>
        <taxon>Pseudomonadati</taxon>
        <taxon>Pseudomonadota</taxon>
        <taxon>Alphaproteobacteria</taxon>
        <taxon>Hyphomicrobiales</taxon>
        <taxon>Methylobacteriaceae</taxon>
        <taxon>Microvirga</taxon>
    </lineage>
</organism>
<evidence type="ECO:0000313" key="3">
    <source>
        <dbReference type="Proteomes" id="UP000605848"/>
    </source>
</evidence>
<evidence type="ECO:0000256" key="1">
    <source>
        <dbReference type="SAM" id="MobiDB-lite"/>
    </source>
</evidence>
<proteinExistence type="predicted"/>
<keyword evidence="3" id="KW-1185">Reference proteome</keyword>
<comment type="caution">
    <text evidence="2">The sequence shown here is derived from an EMBL/GenBank/DDBJ whole genome shotgun (WGS) entry which is preliminary data.</text>
</comment>
<reference evidence="2" key="1">
    <citation type="submission" date="2021-01" db="EMBL/GenBank/DDBJ databases">
        <title>Microvirga sp.</title>
        <authorList>
            <person name="Kim M.K."/>
        </authorList>
    </citation>
    <scope>NUCLEOTIDE SEQUENCE</scope>
    <source>
        <strain evidence="2">5420S-16</strain>
    </source>
</reference>
<gene>
    <name evidence="2" type="ORF">JKG68_04995</name>
</gene>
<sequence>MAESSNLSGLDGTQSVSALGLRWAALRGMLNSPLIMAEDQRALRDELLRELSAIEQDFSDLPSRNTMEISAKVDIAKSALRDRIQGTDSWLIDLLDSIQADLHTVNPRAPAATAQNRSPANLSRPQQQRPDDTGTTAGSEAGTSSAA</sequence>
<accession>A0A936Z9A1</accession>
<dbReference type="Proteomes" id="UP000605848">
    <property type="component" value="Unassembled WGS sequence"/>
</dbReference>
<protein>
    <submittedName>
        <fullName evidence="2">Uncharacterized protein</fullName>
    </submittedName>
</protein>
<name>A0A936Z9A1_9HYPH</name>
<feature type="region of interest" description="Disordered" evidence="1">
    <location>
        <begin position="106"/>
        <end position="147"/>
    </location>
</feature>